<evidence type="ECO:0000313" key="2">
    <source>
        <dbReference type="EMBL" id="EDR13415.1"/>
    </source>
</evidence>
<reference evidence="2 3" key="1">
    <citation type="journal article" date="2008" name="Nature">
        <title>The genome of Laccaria bicolor provides insights into mycorrhizal symbiosis.</title>
        <authorList>
            <person name="Martin F."/>
            <person name="Aerts A."/>
            <person name="Ahren D."/>
            <person name="Brun A."/>
            <person name="Danchin E.G.J."/>
            <person name="Duchaussoy F."/>
            <person name="Gibon J."/>
            <person name="Kohler A."/>
            <person name="Lindquist E."/>
            <person name="Pereda V."/>
            <person name="Salamov A."/>
            <person name="Shapiro H.J."/>
            <person name="Wuyts J."/>
            <person name="Blaudez D."/>
            <person name="Buee M."/>
            <person name="Brokstein P."/>
            <person name="Canbaeck B."/>
            <person name="Cohen D."/>
            <person name="Courty P.E."/>
            <person name="Coutinho P.M."/>
            <person name="Delaruelle C."/>
            <person name="Detter J.C."/>
            <person name="Deveau A."/>
            <person name="DiFazio S."/>
            <person name="Duplessis S."/>
            <person name="Fraissinet-Tachet L."/>
            <person name="Lucic E."/>
            <person name="Frey-Klett P."/>
            <person name="Fourrey C."/>
            <person name="Feussner I."/>
            <person name="Gay G."/>
            <person name="Grimwood J."/>
            <person name="Hoegger P.J."/>
            <person name="Jain P."/>
            <person name="Kilaru S."/>
            <person name="Labbe J."/>
            <person name="Lin Y.C."/>
            <person name="Legue V."/>
            <person name="Le Tacon F."/>
            <person name="Marmeisse R."/>
            <person name="Melayah D."/>
            <person name="Montanini B."/>
            <person name="Muratet M."/>
            <person name="Nehls U."/>
            <person name="Niculita-Hirzel H."/>
            <person name="Oudot-Le Secq M.P."/>
            <person name="Peter M."/>
            <person name="Quesneville H."/>
            <person name="Rajashekar B."/>
            <person name="Reich M."/>
            <person name="Rouhier N."/>
            <person name="Schmutz J."/>
            <person name="Yin T."/>
            <person name="Chalot M."/>
            <person name="Henrissat B."/>
            <person name="Kuees U."/>
            <person name="Lucas S."/>
            <person name="Van de Peer Y."/>
            <person name="Podila G.K."/>
            <person name="Polle A."/>
            <person name="Pukkila P.J."/>
            <person name="Richardson P.M."/>
            <person name="Rouze P."/>
            <person name="Sanders I.R."/>
            <person name="Stajich J.E."/>
            <person name="Tunlid A."/>
            <person name="Tuskan G."/>
            <person name="Grigoriev I.V."/>
        </authorList>
    </citation>
    <scope>NUCLEOTIDE SEQUENCE [LARGE SCALE GENOMIC DNA]</scope>
    <source>
        <strain evidence="3">S238N-H82 / ATCC MYA-4686</strain>
    </source>
</reference>
<evidence type="ECO:0000256" key="1">
    <source>
        <dbReference type="SAM" id="MobiDB-lite"/>
    </source>
</evidence>
<feature type="region of interest" description="Disordered" evidence="1">
    <location>
        <begin position="780"/>
        <end position="807"/>
    </location>
</feature>
<protein>
    <submittedName>
        <fullName evidence="2">Predicted protein</fullName>
    </submittedName>
</protein>
<gene>
    <name evidence="2" type="ORF">LACBIDRAFT_323042</name>
</gene>
<dbReference type="KEGG" id="lbc:LACBIDRAFT_323042"/>
<evidence type="ECO:0000313" key="3">
    <source>
        <dbReference type="Proteomes" id="UP000001194"/>
    </source>
</evidence>
<dbReference type="OrthoDB" id="185373at2759"/>
<dbReference type="GeneID" id="6071708"/>
<keyword evidence="3" id="KW-1185">Reference proteome</keyword>
<name>B0CVY2_LACBS</name>
<dbReference type="Gene3D" id="1.25.40.10">
    <property type="entry name" value="Tetratricopeptide repeat domain"/>
    <property type="match status" value="1"/>
</dbReference>
<dbReference type="HOGENOM" id="CLU_014400_0_0_1"/>
<dbReference type="InParanoid" id="B0CVY2"/>
<dbReference type="EMBL" id="DS547093">
    <property type="protein sequence ID" value="EDR13415.1"/>
    <property type="molecule type" value="Genomic_DNA"/>
</dbReference>
<accession>B0CVY2</accession>
<dbReference type="AlphaFoldDB" id="B0CVY2"/>
<dbReference type="Proteomes" id="UP000001194">
    <property type="component" value="Unassembled WGS sequence"/>
</dbReference>
<dbReference type="InterPro" id="IPR011990">
    <property type="entry name" value="TPR-like_helical_dom_sf"/>
</dbReference>
<dbReference type="RefSeq" id="XP_001875913.1">
    <property type="nucleotide sequence ID" value="XM_001875878.1"/>
</dbReference>
<organism evidence="3">
    <name type="scientific">Laccaria bicolor (strain S238N-H82 / ATCC MYA-4686)</name>
    <name type="common">Bicoloured deceiver</name>
    <name type="synonym">Laccaria laccata var. bicolor</name>
    <dbReference type="NCBI Taxonomy" id="486041"/>
    <lineage>
        <taxon>Eukaryota</taxon>
        <taxon>Fungi</taxon>
        <taxon>Dikarya</taxon>
        <taxon>Basidiomycota</taxon>
        <taxon>Agaricomycotina</taxon>
        <taxon>Agaricomycetes</taxon>
        <taxon>Agaricomycetidae</taxon>
        <taxon>Agaricales</taxon>
        <taxon>Agaricineae</taxon>
        <taxon>Hydnangiaceae</taxon>
        <taxon>Laccaria</taxon>
    </lineage>
</organism>
<sequence>MFGHVAPQILDCCFLSTQLELGTFTQRLPLQFRCGRRVPACITHFPSLRSSVSNIALIASHPRTSSRKSQTILSPRSNSSHVVVPVTGVLSRIPPKPHNMRPAPSILARFKTARRKGELATFPAECWLDVLNEALEIRSHQMVDHLVSEIDSHPGDESERRNLLWTIVRDGRLKIIEKESMRSLLEYLDRTPGDIEGSSPEAFDKLLTWARNNTYELGHGNTFYHIMRLLLPFLQQLQLPRDFVIPYTPPPVIQSTIAFLQWILQQSELQESALEIFGALVNSGYIPAETLPEDNGSLTFDSVVFPALTRTCLHWGWSPLASSYLLGFMERENAPTSLCAILAAETLRSLLEDATPAELDICGRLIRSTDPTYPIPDPLVSQIYRCAREVAHGEVAEILYAYSRQPEVMRVHRYPPPQGLDLSWLVHYLTKRSKSVHLCKRLAREVVELDLSFPTQYVARFIATIAEFGHSTLARALWEKFAASEDGSAVVGDPGLLIAMSRLFLSQVKRVESDIAQRDRDHPAQGKIRLQTKLDDFLAFLDRLLQEFRAHHEPLAEAEHHILTTLARACFIHGKFVDGFAAFQCLLDRQEVPDRYDVNVALTAIAEHHPRVASQFVDFMVKRKIQPDDSTYCTIMNAALEHKDFNLVDEMANNVLTMQEDREINIKSMMVLINATATPRPGEELSEQRSRLRKTMKLVQSWMENHPMPSMQVGKALVLASLRAGDSEMAFRFWKTLLRDSTEWNDGDQIHLRALLAKKISKDYHSGSVRKELGRSSLTQLRFPPEPFSSMSSSVGDPTDDHRLSLG</sequence>
<proteinExistence type="predicted"/>
<dbReference type="STRING" id="486041.B0CVY2"/>